<name>A0AAV5AIB4_9AGAM</name>
<evidence type="ECO:0000313" key="2">
    <source>
        <dbReference type="Proteomes" id="UP001050691"/>
    </source>
</evidence>
<keyword evidence="2" id="KW-1185">Reference proteome</keyword>
<dbReference type="Proteomes" id="UP001050691">
    <property type="component" value="Unassembled WGS sequence"/>
</dbReference>
<comment type="caution">
    <text evidence="1">The sequence shown here is derived from an EMBL/GenBank/DDBJ whole genome shotgun (WGS) entry which is preliminary data.</text>
</comment>
<sequence>MDNDESSYKDLTLETNSTHALIMTTFSPQAVNPLLSGMDKTILAQLQTYIETAINVGGTEGIISAVNVLPTDSFDPDQILELGQQGAAMSAGIARTTGSLKNLPGPVSHEDGIMFLNSYKEFQVKLALLFATSNVRLGAFEQGAPGICEYCFNRLIDIVTSSISPNEAQAIHNDIQSVCDDSLTRLHAATSK</sequence>
<reference evidence="1" key="1">
    <citation type="submission" date="2021-10" db="EMBL/GenBank/DDBJ databases">
        <title>De novo Genome Assembly of Clathrus columnatus (Basidiomycota, Fungi) Using Illumina and Nanopore Sequence Data.</title>
        <authorList>
            <person name="Ogiso-Tanaka E."/>
            <person name="Itagaki H."/>
            <person name="Hosoya T."/>
            <person name="Hosaka K."/>
        </authorList>
    </citation>
    <scope>NUCLEOTIDE SEQUENCE</scope>
    <source>
        <strain evidence="1">MO-923</strain>
    </source>
</reference>
<evidence type="ECO:0000313" key="1">
    <source>
        <dbReference type="EMBL" id="GJJ11680.1"/>
    </source>
</evidence>
<dbReference type="AlphaFoldDB" id="A0AAV5AIB4"/>
<gene>
    <name evidence="1" type="ORF">Clacol_005916</name>
</gene>
<dbReference type="EMBL" id="BPWL01000006">
    <property type="protein sequence ID" value="GJJ11680.1"/>
    <property type="molecule type" value="Genomic_DNA"/>
</dbReference>
<accession>A0AAV5AIB4</accession>
<protein>
    <submittedName>
        <fullName evidence="1">Uncharacterized protein</fullName>
    </submittedName>
</protein>
<proteinExistence type="predicted"/>
<organism evidence="1 2">
    <name type="scientific">Clathrus columnatus</name>
    <dbReference type="NCBI Taxonomy" id="1419009"/>
    <lineage>
        <taxon>Eukaryota</taxon>
        <taxon>Fungi</taxon>
        <taxon>Dikarya</taxon>
        <taxon>Basidiomycota</taxon>
        <taxon>Agaricomycotina</taxon>
        <taxon>Agaricomycetes</taxon>
        <taxon>Phallomycetidae</taxon>
        <taxon>Phallales</taxon>
        <taxon>Clathraceae</taxon>
        <taxon>Clathrus</taxon>
    </lineage>
</organism>